<comment type="caution">
    <text evidence="1">The sequence shown here is derived from an EMBL/GenBank/DDBJ whole genome shotgun (WGS) entry which is preliminary data.</text>
</comment>
<accession>A0A1R0GR33</accession>
<evidence type="ECO:0000313" key="1">
    <source>
        <dbReference type="EMBL" id="OLY79345.1"/>
    </source>
</evidence>
<dbReference type="AlphaFoldDB" id="A0A1R0GR33"/>
<dbReference type="GO" id="GO:0035091">
    <property type="term" value="F:phosphatidylinositol binding"/>
    <property type="evidence" value="ECO:0007669"/>
    <property type="project" value="TreeGrafter"/>
</dbReference>
<evidence type="ECO:0000313" key="2">
    <source>
        <dbReference type="Proteomes" id="UP000187455"/>
    </source>
</evidence>
<dbReference type="Proteomes" id="UP000187455">
    <property type="component" value="Unassembled WGS sequence"/>
</dbReference>
<dbReference type="InterPro" id="IPR051702">
    <property type="entry name" value="SH3_domain_YSC84-like"/>
</dbReference>
<dbReference type="STRING" id="133383.A0A1R0GR33"/>
<dbReference type="PANTHER" id="PTHR15629">
    <property type="entry name" value="SH3YL1 PROTEIN"/>
    <property type="match status" value="1"/>
</dbReference>
<dbReference type="EMBL" id="LSSL01004596">
    <property type="protein sequence ID" value="OLY79345.1"/>
    <property type="molecule type" value="Genomic_DNA"/>
</dbReference>
<protein>
    <submittedName>
        <fullName evidence="1">LAS seventeen-binding protein 3</fullName>
    </submittedName>
</protein>
<gene>
    <name evidence="1" type="ORF">AYI68_g6589</name>
</gene>
<keyword evidence="2" id="KW-1185">Reference proteome</keyword>
<organism evidence="1 2">
    <name type="scientific">Smittium mucronatum</name>
    <dbReference type="NCBI Taxonomy" id="133383"/>
    <lineage>
        <taxon>Eukaryota</taxon>
        <taxon>Fungi</taxon>
        <taxon>Fungi incertae sedis</taxon>
        <taxon>Zoopagomycota</taxon>
        <taxon>Kickxellomycotina</taxon>
        <taxon>Harpellomycetes</taxon>
        <taxon>Harpellales</taxon>
        <taxon>Legeriomycetaceae</taxon>
        <taxon>Smittium</taxon>
    </lineage>
</organism>
<proteinExistence type="predicted"/>
<name>A0A1R0GR33_9FUNG</name>
<dbReference type="OrthoDB" id="443981at2759"/>
<sequence length="72" mass="7421">MGLHNPIPVSLDKDIEKAASILTSFISPSEAKLSGKVIPNDILDKCCGIAVLTVIKGGFIWSGRAGSGLVVA</sequence>
<feature type="non-terminal residue" evidence="1">
    <location>
        <position position="72"/>
    </location>
</feature>
<dbReference type="PANTHER" id="PTHR15629:SF2">
    <property type="entry name" value="SH3 DOMAIN-CONTAINING YSC84-LIKE PROTEIN 1"/>
    <property type="match status" value="1"/>
</dbReference>
<reference evidence="1 2" key="1">
    <citation type="journal article" date="2016" name="Mol. Biol. Evol.">
        <title>Genome-Wide Survey of Gut Fungi (Harpellales) Reveals the First Horizontally Transferred Ubiquitin Gene from a Mosquito Host.</title>
        <authorList>
            <person name="Wang Y."/>
            <person name="White M.M."/>
            <person name="Kvist S."/>
            <person name="Moncalvo J.M."/>
        </authorList>
    </citation>
    <scope>NUCLEOTIDE SEQUENCE [LARGE SCALE GENOMIC DNA]</scope>
    <source>
        <strain evidence="1 2">ALG-7-W6</strain>
    </source>
</reference>